<dbReference type="EMBL" id="GL876979">
    <property type="protein sequence ID" value="KLU92110.1"/>
    <property type="molecule type" value="Genomic_DNA"/>
</dbReference>
<evidence type="ECO:0000313" key="1">
    <source>
        <dbReference type="EMBL" id="KLU92110.1"/>
    </source>
</evidence>
<reference evidence="1" key="3">
    <citation type="submission" date="2011-03" db="EMBL/GenBank/DDBJ databases">
        <title>Annotation of Magnaporthe poae ATCC 64411.</title>
        <authorList>
            <person name="Ma L.-J."/>
            <person name="Dead R."/>
            <person name="Young S.K."/>
            <person name="Zeng Q."/>
            <person name="Gargeya S."/>
            <person name="Fitzgerald M."/>
            <person name="Haas B."/>
            <person name="Abouelleil A."/>
            <person name="Alvarado L."/>
            <person name="Arachchi H.M."/>
            <person name="Berlin A."/>
            <person name="Brown A."/>
            <person name="Chapman S.B."/>
            <person name="Chen Z."/>
            <person name="Dunbar C."/>
            <person name="Freedman E."/>
            <person name="Gearin G."/>
            <person name="Gellesch M."/>
            <person name="Goldberg J."/>
            <person name="Griggs A."/>
            <person name="Gujja S."/>
            <person name="Heiman D."/>
            <person name="Howarth C."/>
            <person name="Larson L."/>
            <person name="Lui A."/>
            <person name="MacDonald P.J.P."/>
            <person name="Mehta T."/>
            <person name="Montmayeur A."/>
            <person name="Murphy C."/>
            <person name="Neiman D."/>
            <person name="Pearson M."/>
            <person name="Priest M."/>
            <person name="Roberts A."/>
            <person name="Saif S."/>
            <person name="Shea T."/>
            <person name="Shenoy N."/>
            <person name="Sisk P."/>
            <person name="Stolte C."/>
            <person name="Sykes S."/>
            <person name="Yandava C."/>
            <person name="Wortman J."/>
            <person name="Nusbaum C."/>
            <person name="Birren B."/>
        </authorList>
    </citation>
    <scope>NUCLEOTIDE SEQUENCE</scope>
    <source>
        <strain evidence="1">ATCC 64411</strain>
    </source>
</reference>
<evidence type="ECO:0000313" key="2">
    <source>
        <dbReference type="EnsemblFungi" id="MAPG_11057T0"/>
    </source>
</evidence>
<reference evidence="2" key="5">
    <citation type="submission" date="2015-06" db="UniProtKB">
        <authorList>
            <consortium name="EnsemblFungi"/>
        </authorList>
    </citation>
    <scope>IDENTIFICATION</scope>
    <source>
        <strain evidence="2">ATCC 64411</strain>
    </source>
</reference>
<gene>
    <name evidence="1" type="ORF">MAPG_11057</name>
</gene>
<dbReference type="EnsemblFungi" id="MAPG_11057T0">
    <property type="protein sequence ID" value="MAPG_11057T0"/>
    <property type="gene ID" value="MAPG_11057"/>
</dbReference>
<reference evidence="3" key="2">
    <citation type="submission" date="2010-05" db="EMBL/GenBank/DDBJ databases">
        <title>The genome sequence of Magnaporthe poae strain ATCC 64411.</title>
        <authorList>
            <person name="Ma L.-J."/>
            <person name="Dead R."/>
            <person name="Young S."/>
            <person name="Zeng Q."/>
            <person name="Koehrsen M."/>
            <person name="Alvarado L."/>
            <person name="Berlin A."/>
            <person name="Chapman S.B."/>
            <person name="Chen Z."/>
            <person name="Freedman E."/>
            <person name="Gellesch M."/>
            <person name="Goldberg J."/>
            <person name="Griggs A."/>
            <person name="Gujja S."/>
            <person name="Heilman E.R."/>
            <person name="Heiman D."/>
            <person name="Hepburn T."/>
            <person name="Howarth C."/>
            <person name="Jen D."/>
            <person name="Larson L."/>
            <person name="Mehta T."/>
            <person name="Neiman D."/>
            <person name="Pearson M."/>
            <person name="Roberts A."/>
            <person name="Saif S."/>
            <person name="Shea T."/>
            <person name="Shenoy N."/>
            <person name="Sisk P."/>
            <person name="Stolte C."/>
            <person name="Sykes S."/>
            <person name="Walk T."/>
            <person name="White J."/>
            <person name="Yandava C."/>
            <person name="Haas B."/>
            <person name="Nusbaum C."/>
            <person name="Birren B."/>
        </authorList>
    </citation>
    <scope>NUCLEOTIDE SEQUENCE [LARGE SCALE GENOMIC DNA]</scope>
    <source>
        <strain evidence="3">ATCC 64411 / 73-15</strain>
    </source>
</reference>
<proteinExistence type="predicted"/>
<reference evidence="2" key="4">
    <citation type="journal article" date="2015" name="G3 (Bethesda)">
        <title>Genome sequences of three phytopathogenic species of the Magnaporthaceae family of fungi.</title>
        <authorList>
            <person name="Okagaki L.H."/>
            <person name="Nunes C.C."/>
            <person name="Sailsbery J."/>
            <person name="Clay B."/>
            <person name="Brown D."/>
            <person name="John T."/>
            <person name="Oh Y."/>
            <person name="Young N."/>
            <person name="Fitzgerald M."/>
            <person name="Haas B.J."/>
            <person name="Zeng Q."/>
            <person name="Young S."/>
            <person name="Adiconis X."/>
            <person name="Fan L."/>
            <person name="Levin J.Z."/>
            <person name="Mitchell T.K."/>
            <person name="Okubara P.A."/>
            <person name="Farman M.L."/>
            <person name="Kohn L.M."/>
            <person name="Birren B."/>
            <person name="Ma L.-J."/>
            <person name="Dean R.A."/>
        </authorList>
    </citation>
    <scope>NUCLEOTIDE SEQUENCE</scope>
    <source>
        <strain evidence="2">ATCC 64411 / 73-15</strain>
    </source>
</reference>
<dbReference type="VEuPathDB" id="FungiDB:MAPG_11057"/>
<keyword evidence="3" id="KW-1185">Reference proteome</keyword>
<reference evidence="1" key="1">
    <citation type="submission" date="2010-05" db="EMBL/GenBank/DDBJ databases">
        <title>The Genome Sequence of Magnaporthe poae strain ATCC 64411.</title>
        <authorList>
            <consortium name="The Broad Institute Genome Sequencing Platform"/>
            <consortium name="Broad Institute Genome Sequencing Center for Infectious Disease"/>
            <person name="Ma L.-J."/>
            <person name="Dead R."/>
            <person name="Young S."/>
            <person name="Zeng Q."/>
            <person name="Koehrsen M."/>
            <person name="Alvarado L."/>
            <person name="Berlin A."/>
            <person name="Chapman S.B."/>
            <person name="Chen Z."/>
            <person name="Freedman E."/>
            <person name="Gellesch M."/>
            <person name="Goldberg J."/>
            <person name="Griggs A."/>
            <person name="Gujja S."/>
            <person name="Heilman E.R."/>
            <person name="Heiman D."/>
            <person name="Hepburn T."/>
            <person name="Howarth C."/>
            <person name="Jen D."/>
            <person name="Larson L."/>
            <person name="Mehta T."/>
            <person name="Neiman D."/>
            <person name="Pearson M."/>
            <person name="Roberts A."/>
            <person name="Saif S."/>
            <person name="Shea T."/>
            <person name="Shenoy N."/>
            <person name="Sisk P."/>
            <person name="Stolte C."/>
            <person name="Sykes S."/>
            <person name="Walk T."/>
            <person name="White J."/>
            <person name="Yandava C."/>
            <person name="Haas B."/>
            <person name="Nusbaum C."/>
            <person name="Birren B."/>
        </authorList>
    </citation>
    <scope>NUCLEOTIDE SEQUENCE</scope>
    <source>
        <strain evidence="1">ATCC 64411</strain>
    </source>
</reference>
<sequence>MACLLARSRLPAVPNLRSMRRIRTRHHSEVVVRPMQTQHTLSDRGRSMASPTVGFWRSAAQDWRRLGHQARRQRIRACHLCLSVLVVLFSRAFAPRPRQRKEDGPRLLRAPCTCMQANKSTRRRHRLSASPPHYMHIGGGSSTASGKAPPLFLHISKHTECFITALRPLSG</sequence>
<dbReference type="AlphaFoldDB" id="A0A0C4EE90"/>
<evidence type="ECO:0000313" key="3">
    <source>
        <dbReference type="Proteomes" id="UP000011715"/>
    </source>
</evidence>
<protein>
    <submittedName>
        <fullName evidence="1 2">Uncharacterized protein</fullName>
    </submittedName>
</protein>
<organism evidence="2 3">
    <name type="scientific">Magnaporthiopsis poae (strain ATCC 64411 / 73-15)</name>
    <name type="common">Kentucky bluegrass fungus</name>
    <name type="synonym">Magnaporthe poae</name>
    <dbReference type="NCBI Taxonomy" id="644358"/>
    <lineage>
        <taxon>Eukaryota</taxon>
        <taxon>Fungi</taxon>
        <taxon>Dikarya</taxon>
        <taxon>Ascomycota</taxon>
        <taxon>Pezizomycotina</taxon>
        <taxon>Sordariomycetes</taxon>
        <taxon>Sordariomycetidae</taxon>
        <taxon>Magnaporthales</taxon>
        <taxon>Magnaporthaceae</taxon>
        <taxon>Magnaporthiopsis</taxon>
    </lineage>
</organism>
<dbReference type="EMBL" id="ADBL01002719">
    <property type="status" value="NOT_ANNOTATED_CDS"/>
    <property type="molecule type" value="Genomic_DNA"/>
</dbReference>
<accession>A0A0C4EE90</accession>
<dbReference type="Proteomes" id="UP000011715">
    <property type="component" value="Unassembled WGS sequence"/>
</dbReference>
<name>A0A0C4EE90_MAGP6</name>